<dbReference type="InterPro" id="IPR042100">
    <property type="entry name" value="Bug_dom1"/>
</dbReference>
<organism evidence="3">
    <name type="scientific">Sheuella amnicola</name>
    <dbReference type="NCBI Taxonomy" id="2707330"/>
    <lineage>
        <taxon>Bacteria</taxon>
        <taxon>Pseudomonadati</taxon>
        <taxon>Pseudomonadota</taxon>
        <taxon>Betaproteobacteria</taxon>
        <taxon>Burkholderiales</taxon>
        <taxon>Alcaligenaceae</taxon>
        <taxon>Sheuella</taxon>
    </lineage>
</organism>
<comment type="caution">
    <text evidence="3">The sequence shown here is derived from an EMBL/GenBank/DDBJ whole genome shotgun (WGS) entry which is preliminary data.</text>
</comment>
<dbReference type="Gene3D" id="3.40.190.10">
    <property type="entry name" value="Periplasmic binding protein-like II"/>
    <property type="match status" value="1"/>
</dbReference>
<dbReference type="CDD" id="cd13578">
    <property type="entry name" value="PBP2_Bug27"/>
    <property type="match status" value="1"/>
</dbReference>
<dbReference type="Gene3D" id="3.40.190.150">
    <property type="entry name" value="Bordetella uptake gene, domain 1"/>
    <property type="match status" value="1"/>
</dbReference>
<dbReference type="PANTHER" id="PTHR42928:SF5">
    <property type="entry name" value="BLR1237 PROTEIN"/>
    <property type="match status" value="1"/>
</dbReference>
<feature type="chain" id="PRO_5025477040" evidence="2">
    <location>
        <begin position="25"/>
        <end position="335"/>
    </location>
</feature>
<keyword evidence="2" id="KW-0732">Signal</keyword>
<dbReference type="PANTHER" id="PTHR42928">
    <property type="entry name" value="TRICARBOXYLATE-BINDING PROTEIN"/>
    <property type="match status" value="1"/>
</dbReference>
<dbReference type="PIRSF" id="PIRSF017082">
    <property type="entry name" value="YflP"/>
    <property type="match status" value="1"/>
</dbReference>
<proteinExistence type="inferred from homology"/>
<sequence length="335" mass="35574">MQVKWWKSLMATAIGVVLSGVCFAQPAAQTSDAWPVRPLRFVVPYPPGGPLDSMARLLAEKAKSSLGQTIIVENKPGAGGNIGADIVAKAAPDGYTLVMGAVATHAINPWLFASIPYDSVRDFAPVVLVASVPNVLVLNKDFAARENIRSLPDLIEYARKNPGKLNYGSGGSGSAGHLSAELLRTRANIDVVHIPYQGAAPAQLALLSGQSDFMFDNLAASAPLIQDGKVIALAVTTLKRSALLPDVPTVEESGIRPFDIGTWFGVFTTAGTPEAIVQKLYGAYENALKDPAVIERLKLMGSNAELMSSTGFADFVRLELEKYKEIVKVSGAKVN</sequence>
<protein>
    <submittedName>
        <fullName evidence="3">Tripartite tricarboxylate transporter substrate binding protein</fullName>
    </submittedName>
</protein>
<dbReference type="SUPFAM" id="SSF53850">
    <property type="entry name" value="Periplasmic binding protein-like II"/>
    <property type="match status" value="1"/>
</dbReference>
<gene>
    <name evidence="3" type="ORF">G3I67_13360</name>
</gene>
<feature type="signal peptide" evidence="2">
    <location>
        <begin position="1"/>
        <end position="24"/>
    </location>
</feature>
<dbReference type="EMBL" id="JAAGRN010000010">
    <property type="protein sequence ID" value="NDY84215.1"/>
    <property type="molecule type" value="Genomic_DNA"/>
</dbReference>
<dbReference type="InterPro" id="IPR005064">
    <property type="entry name" value="BUG"/>
</dbReference>
<evidence type="ECO:0000256" key="2">
    <source>
        <dbReference type="SAM" id="SignalP"/>
    </source>
</evidence>
<accession>A0A6B2RAB1</accession>
<dbReference type="AlphaFoldDB" id="A0A6B2RAB1"/>
<evidence type="ECO:0000313" key="3">
    <source>
        <dbReference type="EMBL" id="NDY84215.1"/>
    </source>
</evidence>
<name>A0A6B2RAB1_9BURK</name>
<comment type="similarity">
    <text evidence="1">Belongs to the UPF0065 (bug) family.</text>
</comment>
<evidence type="ECO:0000256" key="1">
    <source>
        <dbReference type="ARBA" id="ARBA00006987"/>
    </source>
</evidence>
<dbReference type="Pfam" id="PF03401">
    <property type="entry name" value="TctC"/>
    <property type="match status" value="1"/>
</dbReference>
<reference evidence="3" key="1">
    <citation type="submission" date="2020-02" db="EMBL/GenBank/DDBJ databases">
        <authorList>
            <person name="Chen W.-M."/>
        </authorList>
    </citation>
    <scope>NUCLEOTIDE SEQUENCE</scope>
    <source>
        <strain evidence="3">NBD-18</strain>
    </source>
</reference>